<evidence type="ECO:0000313" key="2">
    <source>
        <dbReference type="EMBL" id="KAK3776330.1"/>
    </source>
</evidence>
<evidence type="ECO:0000256" key="1">
    <source>
        <dbReference type="SAM" id="Phobius"/>
    </source>
</evidence>
<sequence>MDLGETIHLLCYQLFKCHCSLPPSVVFGYNGILLIFGIFLAYDYEIRGMRLKQVNHASFVGMSIYNVVRLLQGQA</sequence>
<gene>
    <name evidence="2" type="ORF">RRG08_032323</name>
</gene>
<keyword evidence="1" id="KW-0812">Transmembrane</keyword>
<dbReference type="Proteomes" id="UP001283361">
    <property type="component" value="Unassembled WGS sequence"/>
</dbReference>
<reference evidence="2" key="1">
    <citation type="journal article" date="2023" name="G3 (Bethesda)">
        <title>A reference genome for the long-term kleptoplast-retaining sea slug Elysia crispata morphotype clarki.</title>
        <authorList>
            <person name="Eastman K.E."/>
            <person name="Pendleton A.L."/>
            <person name="Shaikh M.A."/>
            <person name="Suttiyut T."/>
            <person name="Ogas R."/>
            <person name="Tomko P."/>
            <person name="Gavelis G."/>
            <person name="Widhalm J.R."/>
            <person name="Wisecaver J.H."/>
        </authorList>
    </citation>
    <scope>NUCLEOTIDE SEQUENCE</scope>
    <source>
        <strain evidence="2">ECLA1</strain>
    </source>
</reference>
<name>A0AAE0ZVH3_9GAST</name>
<keyword evidence="3" id="KW-1185">Reference proteome</keyword>
<proteinExistence type="predicted"/>
<accession>A0AAE0ZVH3</accession>
<comment type="caution">
    <text evidence="2">The sequence shown here is derived from an EMBL/GenBank/DDBJ whole genome shotgun (WGS) entry which is preliminary data.</text>
</comment>
<dbReference type="AlphaFoldDB" id="A0AAE0ZVH3"/>
<dbReference type="EMBL" id="JAWDGP010003231">
    <property type="protein sequence ID" value="KAK3776330.1"/>
    <property type="molecule type" value="Genomic_DNA"/>
</dbReference>
<organism evidence="2 3">
    <name type="scientific">Elysia crispata</name>
    <name type="common">lettuce slug</name>
    <dbReference type="NCBI Taxonomy" id="231223"/>
    <lineage>
        <taxon>Eukaryota</taxon>
        <taxon>Metazoa</taxon>
        <taxon>Spiralia</taxon>
        <taxon>Lophotrochozoa</taxon>
        <taxon>Mollusca</taxon>
        <taxon>Gastropoda</taxon>
        <taxon>Heterobranchia</taxon>
        <taxon>Euthyneura</taxon>
        <taxon>Panpulmonata</taxon>
        <taxon>Sacoglossa</taxon>
        <taxon>Placobranchoidea</taxon>
        <taxon>Plakobranchidae</taxon>
        <taxon>Elysia</taxon>
    </lineage>
</organism>
<protein>
    <submittedName>
        <fullName evidence="2">Uncharacterized protein</fullName>
    </submittedName>
</protein>
<keyword evidence="1" id="KW-1133">Transmembrane helix</keyword>
<feature type="transmembrane region" description="Helical" evidence="1">
    <location>
        <begin position="24"/>
        <end position="42"/>
    </location>
</feature>
<keyword evidence="1" id="KW-0472">Membrane</keyword>
<evidence type="ECO:0000313" key="3">
    <source>
        <dbReference type="Proteomes" id="UP001283361"/>
    </source>
</evidence>